<proteinExistence type="predicted"/>
<dbReference type="Proteomes" id="UP000016496">
    <property type="component" value="Unassembled WGS sequence"/>
</dbReference>
<comment type="caution">
    <text evidence="1">The sequence shown here is derived from an EMBL/GenBank/DDBJ whole genome shotgun (WGS) entry which is preliminary data.</text>
</comment>
<accession>U2CIU7</accession>
<sequence length="41" mass="4948">MFAVTEHELYYVFEVALIFTLNYHQSFMIHSPIKLIIFLNN</sequence>
<name>U2CIU7_9BACE</name>
<evidence type="ECO:0000313" key="1">
    <source>
        <dbReference type="EMBL" id="ERI84465.1"/>
    </source>
</evidence>
<protein>
    <submittedName>
        <fullName evidence="1">Uncharacterized protein</fullName>
    </submittedName>
</protein>
<evidence type="ECO:0000313" key="2">
    <source>
        <dbReference type="Proteomes" id="UP000016496"/>
    </source>
</evidence>
<dbReference type="AlphaFoldDB" id="U2CIU7"/>
<gene>
    <name evidence="1" type="ORF">HMPREF1981_02387</name>
</gene>
<organism evidence="1 2">
    <name type="scientific">Bacteroides pyogenes F0041</name>
    <dbReference type="NCBI Taxonomy" id="1321819"/>
    <lineage>
        <taxon>Bacteria</taxon>
        <taxon>Pseudomonadati</taxon>
        <taxon>Bacteroidota</taxon>
        <taxon>Bacteroidia</taxon>
        <taxon>Bacteroidales</taxon>
        <taxon>Bacteroidaceae</taxon>
        <taxon>Bacteroides</taxon>
    </lineage>
</organism>
<dbReference type="EMBL" id="AWSV01000124">
    <property type="protein sequence ID" value="ERI84465.1"/>
    <property type="molecule type" value="Genomic_DNA"/>
</dbReference>
<reference evidence="1 2" key="1">
    <citation type="submission" date="2013-08" db="EMBL/GenBank/DDBJ databases">
        <authorList>
            <person name="Weinstock G."/>
            <person name="Sodergren E."/>
            <person name="Wylie T."/>
            <person name="Fulton L."/>
            <person name="Fulton R."/>
            <person name="Fronick C."/>
            <person name="O'Laughlin M."/>
            <person name="Godfrey J."/>
            <person name="Miner T."/>
            <person name="Herter B."/>
            <person name="Appelbaum E."/>
            <person name="Cordes M."/>
            <person name="Lek S."/>
            <person name="Wollam A."/>
            <person name="Pepin K.H."/>
            <person name="Palsikar V.B."/>
            <person name="Mitreva M."/>
            <person name="Wilson R.K."/>
        </authorList>
    </citation>
    <scope>NUCLEOTIDE SEQUENCE [LARGE SCALE GENOMIC DNA]</scope>
    <source>
        <strain evidence="1 2">F0041</strain>
    </source>
</reference>
<dbReference type="HOGENOM" id="CLU_3265964_0_0_10"/>